<feature type="transmembrane region" description="Helical" evidence="8">
    <location>
        <begin position="61"/>
        <end position="85"/>
    </location>
</feature>
<dbReference type="InterPro" id="IPR043760">
    <property type="entry name" value="PycTM_dom"/>
</dbReference>
<evidence type="ECO:0000256" key="6">
    <source>
        <dbReference type="ARBA" id="ARBA00023118"/>
    </source>
</evidence>
<keyword evidence="3 8" id="KW-0812">Transmembrane</keyword>
<feature type="transmembrane region" description="Helical" evidence="8">
    <location>
        <begin position="37"/>
        <end position="55"/>
    </location>
</feature>
<evidence type="ECO:0000256" key="3">
    <source>
        <dbReference type="ARBA" id="ARBA00022692"/>
    </source>
</evidence>
<proteinExistence type="predicted"/>
<evidence type="ECO:0000259" key="9">
    <source>
        <dbReference type="Pfam" id="PF18967"/>
    </source>
</evidence>
<evidence type="ECO:0000256" key="7">
    <source>
        <dbReference type="ARBA" id="ARBA00023136"/>
    </source>
</evidence>
<dbReference type="GO" id="GO:0005886">
    <property type="term" value="C:plasma membrane"/>
    <property type="evidence" value="ECO:0007669"/>
    <property type="project" value="UniProtKB-SubCell"/>
</dbReference>
<dbReference type="Pfam" id="PF18967">
    <property type="entry name" value="PycTM"/>
    <property type="match status" value="1"/>
</dbReference>
<reference evidence="10 11" key="1">
    <citation type="submission" date="2020-08" db="EMBL/GenBank/DDBJ databases">
        <title>A novel species.</title>
        <authorList>
            <person name="Gao J."/>
        </authorList>
    </citation>
    <scope>NUCLEOTIDE SEQUENCE [LARGE SCALE GENOMIC DNA]</scope>
    <source>
        <strain evidence="10 11">CRPJ-33</strain>
        <plasmid evidence="10 11">unnamed3</plasmid>
    </source>
</reference>
<dbReference type="Proteomes" id="UP000516230">
    <property type="component" value="Plasmid unnamed3"/>
</dbReference>
<keyword evidence="11" id="KW-1185">Reference proteome</keyword>
<dbReference type="GO" id="GO:0000166">
    <property type="term" value="F:nucleotide binding"/>
    <property type="evidence" value="ECO:0007669"/>
    <property type="project" value="UniProtKB-KW"/>
</dbReference>
<evidence type="ECO:0000256" key="2">
    <source>
        <dbReference type="ARBA" id="ARBA00022475"/>
    </source>
</evidence>
<feature type="domain" description="Pycsar effector protein" evidence="9">
    <location>
        <begin position="20"/>
        <end position="154"/>
    </location>
</feature>
<protein>
    <submittedName>
        <fullName evidence="10">Integral membrane plasmid transfer protein</fullName>
    </submittedName>
</protein>
<comment type="subcellular location">
    <subcellularLocation>
        <location evidence="1">Cell membrane</location>
    </subcellularLocation>
</comment>
<feature type="transmembrane region" description="Helical" evidence="8">
    <location>
        <begin position="138"/>
        <end position="157"/>
    </location>
</feature>
<keyword evidence="7 8" id="KW-0472">Membrane</keyword>
<dbReference type="AlphaFoldDB" id="A0A7H0I5A9"/>
<evidence type="ECO:0000256" key="8">
    <source>
        <dbReference type="SAM" id="Phobius"/>
    </source>
</evidence>
<geneLocation type="plasmid" evidence="10 11">
    <name>unnamed3</name>
</geneLocation>
<name>A0A7H0I5A9_9ACTN</name>
<sequence>MTTTTPAPVGIDPQTDRNLTDACATVAGEVARTDAKASLLLAFAGAVLAGLVSAARRDWPLPAQLAGAAAALTLAAAAVLLLLVVRPRLRGDDRSSFPHWARLDDDEIRAGLSTDTRAARIRVLSRIALRKYTLLRRAVDLTLTALALLALAAAGAAL</sequence>
<evidence type="ECO:0000313" key="11">
    <source>
        <dbReference type="Proteomes" id="UP000516230"/>
    </source>
</evidence>
<accession>A0A7H0I5A9</accession>
<dbReference type="RefSeq" id="WP_187745018.1">
    <property type="nucleotide sequence ID" value="NZ_CP060827.1"/>
</dbReference>
<dbReference type="EMBL" id="CP060827">
    <property type="protein sequence ID" value="QNP67975.1"/>
    <property type="molecule type" value="Genomic_DNA"/>
</dbReference>
<keyword evidence="10" id="KW-0614">Plasmid</keyword>
<keyword evidence="5 8" id="KW-1133">Transmembrane helix</keyword>
<evidence type="ECO:0000313" key="10">
    <source>
        <dbReference type="EMBL" id="QNP67975.1"/>
    </source>
</evidence>
<evidence type="ECO:0000256" key="4">
    <source>
        <dbReference type="ARBA" id="ARBA00022741"/>
    </source>
</evidence>
<keyword evidence="6" id="KW-0051">Antiviral defense</keyword>
<keyword evidence="4" id="KW-0547">Nucleotide-binding</keyword>
<evidence type="ECO:0000256" key="1">
    <source>
        <dbReference type="ARBA" id="ARBA00004236"/>
    </source>
</evidence>
<dbReference type="KEGG" id="sgj:IAG43_33975"/>
<keyword evidence="2" id="KW-1003">Cell membrane</keyword>
<dbReference type="GO" id="GO:0051607">
    <property type="term" value="P:defense response to virus"/>
    <property type="evidence" value="ECO:0007669"/>
    <property type="project" value="UniProtKB-KW"/>
</dbReference>
<evidence type="ECO:0000256" key="5">
    <source>
        <dbReference type="ARBA" id="ARBA00022989"/>
    </source>
</evidence>
<organism evidence="10 11">
    <name type="scientific">Streptomyces genisteinicus</name>
    <dbReference type="NCBI Taxonomy" id="2768068"/>
    <lineage>
        <taxon>Bacteria</taxon>
        <taxon>Bacillati</taxon>
        <taxon>Actinomycetota</taxon>
        <taxon>Actinomycetes</taxon>
        <taxon>Kitasatosporales</taxon>
        <taxon>Streptomycetaceae</taxon>
        <taxon>Streptomyces</taxon>
    </lineage>
</organism>
<gene>
    <name evidence="10" type="ORF">IAG43_33975</name>
</gene>